<dbReference type="GO" id="GO:0006405">
    <property type="term" value="P:RNA export from nucleus"/>
    <property type="evidence" value="ECO:0007669"/>
    <property type="project" value="TreeGrafter"/>
</dbReference>
<evidence type="ECO:0000313" key="1">
    <source>
        <dbReference type="Proteomes" id="UP000095283"/>
    </source>
</evidence>
<name>A0A1I7X668_HETBA</name>
<dbReference type="WBParaSite" id="Hba_12891">
    <property type="protein sequence ID" value="Hba_12891"/>
    <property type="gene ID" value="Hba_12891"/>
</dbReference>
<dbReference type="GO" id="GO:0006606">
    <property type="term" value="P:protein import into nucleus"/>
    <property type="evidence" value="ECO:0007669"/>
    <property type="project" value="TreeGrafter"/>
</dbReference>
<dbReference type="PANTHER" id="PTHR12084:SF0">
    <property type="entry name" value="NUCLEAR PORE GLYCOPROTEIN P62"/>
    <property type="match status" value="1"/>
</dbReference>
<sequence length="249" mass="28647">MQLLATVDSQVKEADDDINDIIDQLNSLRKDKEGAVAVGEAVTVDQISLILKKQLESLLWIDQKSVQDSQGGSLHSFGMYDDAKEPINLSTLKRLRTVALAIKSTQEILDKQKLLLDGNLSGLENAHNLSSEIKNLEILNDIKSKEVDYLKRMCTKKRIALLKLNDERKRQVFRICSQIYTYSSYSISNVQEESRIVLKACLSRMDVRYESIVPILDIRQKYLHIFTQLGRNRRRILLKELIEIFRIKV</sequence>
<organism evidence="1 2">
    <name type="scientific">Heterorhabditis bacteriophora</name>
    <name type="common">Entomopathogenic nematode worm</name>
    <dbReference type="NCBI Taxonomy" id="37862"/>
    <lineage>
        <taxon>Eukaryota</taxon>
        <taxon>Metazoa</taxon>
        <taxon>Ecdysozoa</taxon>
        <taxon>Nematoda</taxon>
        <taxon>Chromadorea</taxon>
        <taxon>Rhabditida</taxon>
        <taxon>Rhabditina</taxon>
        <taxon>Rhabditomorpha</taxon>
        <taxon>Strongyloidea</taxon>
        <taxon>Heterorhabditidae</taxon>
        <taxon>Heterorhabditis</taxon>
    </lineage>
</organism>
<dbReference type="InterPro" id="IPR026010">
    <property type="entry name" value="NSP1/NUP62"/>
</dbReference>
<dbReference type="GO" id="GO:0044613">
    <property type="term" value="C:nuclear pore central transport channel"/>
    <property type="evidence" value="ECO:0007669"/>
    <property type="project" value="TreeGrafter"/>
</dbReference>
<protein>
    <submittedName>
        <fullName evidence="2">Uncharacterized protein</fullName>
    </submittedName>
</protein>
<proteinExistence type="predicted"/>
<keyword evidence="1" id="KW-1185">Reference proteome</keyword>
<dbReference type="GO" id="GO:0005543">
    <property type="term" value="F:phospholipid binding"/>
    <property type="evidence" value="ECO:0007669"/>
    <property type="project" value="TreeGrafter"/>
</dbReference>
<dbReference type="PANTHER" id="PTHR12084">
    <property type="entry name" value="NUCLEAR PORE GLYCOPROTEIN P62-RELATED"/>
    <property type="match status" value="1"/>
</dbReference>
<dbReference type="Proteomes" id="UP000095283">
    <property type="component" value="Unplaced"/>
</dbReference>
<evidence type="ECO:0000313" key="2">
    <source>
        <dbReference type="WBParaSite" id="Hba_12891"/>
    </source>
</evidence>
<dbReference type="AlphaFoldDB" id="A0A1I7X668"/>
<accession>A0A1I7X668</accession>
<dbReference type="GO" id="GO:0017056">
    <property type="term" value="F:structural constituent of nuclear pore"/>
    <property type="evidence" value="ECO:0007669"/>
    <property type="project" value="InterPro"/>
</dbReference>
<reference evidence="2" key="1">
    <citation type="submission" date="2016-11" db="UniProtKB">
        <authorList>
            <consortium name="WormBaseParasite"/>
        </authorList>
    </citation>
    <scope>IDENTIFICATION</scope>
</reference>